<gene>
    <name evidence="3" type="ORF">SAMN05660337_1156</name>
</gene>
<dbReference type="AlphaFoldDB" id="A0A1G9EKE3"/>
<dbReference type="RefSeq" id="WP_092159192.1">
    <property type="nucleotide sequence ID" value="NZ_FNGA01000002.1"/>
</dbReference>
<dbReference type="STRING" id="246191.SAMN05660337_1156"/>
<dbReference type="Proteomes" id="UP000199053">
    <property type="component" value="Unassembled WGS sequence"/>
</dbReference>
<dbReference type="Pfam" id="PF00534">
    <property type="entry name" value="Glycos_transf_1"/>
    <property type="match status" value="1"/>
</dbReference>
<name>A0A1G9EKE3_9BACT</name>
<dbReference type="SUPFAM" id="SSF53756">
    <property type="entry name" value="UDP-Glycosyltransferase/glycogen phosphorylase"/>
    <property type="match status" value="1"/>
</dbReference>
<feature type="domain" description="Glycosyltransferase subfamily 4-like N-terminal" evidence="2">
    <location>
        <begin position="17"/>
        <end position="169"/>
    </location>
</feature>
<evidence type="ECO:0000313" key="4">
    <source>
        <dbReference type="Proteomes" id="UP000199053"/>
    </source>
</evidence>
<evidence type="ECO:0000259" key="1">
    <source>
        <dbReference type="Pfam" id="PF00534"/>
    </source>
</evidence>
<accession>A0A1G9EKE3</accession>
<proteinExistence type="predicted"/>
<evidence type="ECO:0000313" key="3">
    <source>
        <dbReference type="EMBL" id="SDK76604.1"/>
    </source>
</evidence>
<dbReference type="InterPro" id="IPR001296">
    <property type="entry name" value="Glyco_trans_1"/>
</dbReference>
<dbReference type="GO" id="GO:0016757">
    <property type="term" value="F:glycosyltransferase activity"/>
    <property type="evidence" value="ECO:0007669"/>
    <property type="project" value="InterPro"/>
</dbReference>
<dbReference type="InterPro" id="IPR028098">
    <property type="entry name" value="Glyco_trans_4-like_N"/>
</dbReference>
<protein>
    <submittedName>
        <fullName evidence="3">Glycosyltransferase involved in cell wall bisynthesis</fullName>
    </submittedName>
</protein>
<dbReference type="EMBL" id="FNGA01000002">
    <property type="protein sequence ID" value="SDK76604.1"/>
    <property type="molecule type" value="Genomic_DNA"/>
</dbReference>
<sequence>MRIFQVINVRWFNATSWYALYLSKLLQDAGHDVLVITVPDTETEEKALEMGLNVETIDLNSTHPIKFVKACARVLSLVRKHKPDIVNCHRGEAFFWWGFLRKAGLGFKLVRTRGDQRLPRNDILNRYLHSNIADAVVVTNKRMAEHFLKKMELAENSLWLIHGGVDTDKFKFNQQGRSEIRKKYGFTEDQIVVGLLGRFDRVKGQHELIKAIAKVRQNSENDNIKLFLMGFPTATSRHEIDSWLNENNIADITEISGKCENISACISAIDIGVIASLWSETIARAALEIMACQRPLISTSVGVMPDLLPEEALVEPQDVSAMALKLEEVISSPEMKKGLLETHAKTMSQLSGSDFLKRTLTLYQGTLTKNS</sequence>
<feature type="domain" description="Glycosyl transferase family 1" evidence="1">
    <location>
        <begin position="177"/>
        <end position="337"/>
    </location>
</feature>
<keyword evidence="3" id="KW-0808">Transferase</keyword>
<dbReference type="Gene3D" id="3.40.50.2000">
    <property type="entry name" value="Glycogen Phosphorylase B"/>
    <property type="match status" value="2"/>
</dbReference>
<dbReference type="PANTHER" id="PTHR12526">
    <property type="entry name" value="GLYCOSYLTRANSFERASE"/>
    <property type="match status" value="1"/>
</dbReference>
<organism evidence="3 4">
    <name type="scientific">Maridesulfovibrio ferrireducens</name>
    <dbReference type="NCBI Taxonomy" id="246191"/>
    <lineage>
        <taxon>Bacteria</taxon>
        <taxon>Pseudomonadati</taxon>
        <taxon>Thermodesulfobacteriota</taxon>
        <taxon>Desulfovibrionia</taxon>
        <taxon>Desulfovibrionales</taxon>
        <taxon>Desulfovibrionaceae</taxon>
        <taxon>Maridesulfovibrio</taxon>
    </lineage>
</organism>
<dbReference type="PANTHER" id="PTHR12526:SF630">
    <property type="entry name" value="GLYCOSYLTRANSFERASE"/>
    <property type="match status" value="1"/>
</dbReference>
<reference evidence="4" key="1">
    <citation type="submission" date="2016-10" db="EMBL/GenBank/DDBJ databases">
        <authorList>
            <person name="Varghese N."/>
            <person name="Submissions S."/>
        </authorList>
    </citation>
    <scope>NUCLEOTIDE SEQUENCE [LARGE SCALE GENOMIC DNA]</scope>
    <source>
        <strain evidence="4">DSM 16995</strain>
    </source>
</reference>
<evidence type="ECO:0000259" key="2">
    <source>
        <dbReference type="Pfam" id="PF13439"/>
    </source>
</evidence>
<dbReference type="OrthoDB" id="9804196at2"/>
<dbReference type="Pfam" id="PF13439">
    <property type="entry name" value="Glyco_transf_4"/>
    <property type="match status" value="1"/>
</dbReference>
<keyword evidence="4" id="KW-1185">Reference proteome</keyword>